<keyword evidence="13" id="KW-0342">GTP-binding</keyword>
<dbReference type="InterPro" id="IPR029044">
    <property type="entry name" value="Nucleotide-diphossugar_trans"/>
</dbReference>
<dbReference type="InterPro" id="IPR014710">
    <property type="entry name" value="RmlC-like_jellyroll"/>
</dbReference>
<dbReference type="Proteomes" id="UP000307541">
    <property type="component" value="Unassembled WGS sequence"/>
</dbReference>
<dbReference type="GO" id="GO:0004475">
    <property type="term" value="F:mannose-1-phosphate guanylyltransferase (GTP) activity"/>
    <property type="evidence" value="ECO:0007669"/>
    <property type="project" value="UniProtKB-EC"/>
</dbReference>
<comment type="pathway">
    <text evidence="3">Nucleotide-sugar biosynthesis; GDP-alpha-D-mannose biosynthesis; alpha-D-mannose 1-phosphate from D-fructose 6-phosphate: step 1/2.</text>
</comment>
<evidence type="ECO:0000256" key="9">
    <source>
        <dbReference type="ARBA" id="ARBA00022679"/>
    </source>
</evidence>
<evidence type="ECO:0000256" key="7">
    <source>
        <dbReference type="ARBA" id="ARBA00011956"/>
    </source>
</evidence>
<evidence type="ECO:0000256" key="3">
    <source>
        <dbReference type="ARBA" id="ARBA00004666"/>
    </source>
</evidence>
<dbReference type="EC" id="5.3.1.8" evidence="7"/>
<dbReference type="CDD" id="cd02213">
    <property type="entry name" value="cupin_PMI_typeII_C"/>
    <property type="match status" value="1"/>
</dbReference>
<dbReference type="GO" id="GO:0005525">
    <property type="term" value="F:GTP binding"/>
    <property type="evidence" value="ECO:0007669"/>
    <property type="project" value="UniProtKB-KW"/>
</dbReference>
<dbReference type="Pfam" id="PF22640">
    <property type="entry name" value="ManC_GMP_beta-helix"/>
    <property type="match status" value="1"/>
</dbReference>
<feature type="domain" description="Mannose-6-phosphate isomerase type II C-terminal" evidence="22">
    <location>
        <begin position="357"/>
        <end position="471"/>
    </location>
</feature>
<evidence type="ECO:0000256" key="5">
    <source>
        <dbReference type="ARBA" id="ARBA00006115"/>
    </source>
</evidence>
<evidence type="ECO:0000256" key="4">
    <source>
        <dbReference type="ARBA" id="ARBA00004823"/>
    </source>
</evidence>
<sequence>MIVPVILSGGAGTRLWPASREDHPKPFMRLPDGQSLLQKTYVRAASLIAEGGEMLTVTNREHYFESRDHFAQASLNRHRARFLLEPQGRNTASAIAVAALVVAAEHGEDTVLVVMAADHLIHDLPGFKAATEHALVLARQGYLVTYGIRPTAPETGFGYIEAGDNLDERGGCRVQRFVEKPDQATAKEYLESGRFLWNSGMFCFTAGSLIDQLQQHAPELLELARACVALSPRGESAQMQELHAQSFAALPDISIDYALMERSDKVAVVPAAFDWSDIGSWNALRELVEADDQQNRVQGDAIFINSRNTFVQSQGRLVATVGVDNLIVVETPDAILVAHADCTQQVGQVAKRLKLENHQAYRLHRTVSRPWGTYTVLEEGPRFKIKRIVVKPGAALSLQMHHHRSEHWIVVQGMAKVVNGDTPLLINSNESTFIPAGHKHRLENPGVIDLVMIEVQSGEYLGEDDIVRFEDQYGRVQ</sequence>
<comment type="catalytic activity">
    <reaction evidence="1">
        <text>D-mannose 6-phosphate = D-fructose 6-phosphate</text>
        <dbReference type="Rhea" id="RHEA:12356"/>
        <dbReference type="ChEBI" id="CHEBI:58735"/>
        <dbReference type="ChEBI" id="CHEBI:61527"/>
        <dbReference type="EC" id="5.3.1.8"/>
    </reaction>
</comment>
<evidence type="ECO:0000259" key="23">
    <source>
        <dbReference type="Pfam" id="PF22640"/>
    </source>
</evidence>
<evidence type="ECO:0000313" key="25">
    <source>
        <dbReference type="Proteomes" id="UP000307541"/>
    </source>
</evidence>
<name>A0A4T2A0T3_9PSED</name>
<evidence type="ECO:0000256" key="15">
    <source>
        <dbReference type="ARBA" id="ARBA00023268"/>
    </source>
</evidence>
<feature type="domain" description="MannoseP isomerase/GMP-like beta-helix" evidence="23">
    <location>
        <begin position="299"/>
        <end position="353"/>
    </location>
</feature>
<evidence type="ECO:0000256" key="14">
    <source>
        <dbReference type="ARBA" id="ARBA00023235"/>
    </source>
</evidence>
<organism evidence="24 25">
    <name type="scientific">Pseudomonas leptonychotis</name>
    <dbReference type="NCBI Taxonomy" id="2448482"/>
    <lineage>
        <taxon>Bacteria</taxon>
        <taxon>Pseudomonadati</taxon>
        <taxon>Pseudomonadota</taxon>
        <taxon>Gammaproteobacteria</taxon>
        <taxon>Pseudomonadales</taxon>
        <taxon>Pseudomonadaceae</taxon>
        <taxon>Pseudomonas</taxon>
    </lineage>
</organism>
<proteinExistence type="inferred from homology"/>
<dbReference type="PANTHER" id="PTHR46390">
    <property type="entry name" value="MANNOSE-1-PHOSPHATE GUANYLYLTRANSFERASE"/>
    <property type="match status" value="1"/>
</dbReference>
<comment type="catalytic activity">
    <reaction evidence="17">
        <text>alpha-D-mannose 1-phosphate + GTP + H(+) = GDP-alpha-D-mannose + diphosphate</text>
        <dbReference type="Rhea" id="RHEA:15229"/>
        <dbReference type="ChEBI" id="CHEBI:15378"/>
        <dbReference type="ChEBI" id="CHEBI:33019"/>
        <dbReference type="ChEBI" id="CHEBI:37565"/>
        <dbReference type="ChEBI" id="CHEBI:57527"/>
        <dbReference type="ChEBI" id="CHEBI:58409"/>
        <dbReference type="EC" id="2.7.7.13"/>
    </reaction>
</comment>
<evidence type="ECO:0000256" key="17">
    <source>
        <dbReference type="ARBA" id="ARBA00047343"/>
    </source>
</evidence>
<keyword evidence="10 24" id="KW-0548">Nucleotidyltransferase</keyword>
<gene>
    <name evidence="24" type="ORF">D8779_07950</name>
</gene>
<evidence type="ECO:0000256" key="20">
    <source>
        <dbReference type="RuleBase" id="RU004190"/>
    </source>
</evidence>
<dbReference type="EC" id="2.7.7.13" evidence="8"/>
<dbReference type="Pfam" id="PF01050">
    <property type="entry name" value="MannoseP_isomer"/>
    <property type="match status" value="1"/>
</dbReference>
<keyword evidence="9 24" id="KW-0808">Transferase</keyword>
<comment type="function">
    <text evidence="18">Produces a precursor for alginate polymerization. The alginate layer provides a protective barrier against host immune defenses and antibiotics.</text>
</comment>
<keyword evidence="25" id="KW-1185">Reference proteome</keyword>
<dbReference type="InterPro" id="IPR006375">
    <property type="entry name" value="Man1P_GuaTrfase/Man6P_Isoase"/>
</dbReference>
<evidence type="ECO:0000256" key="18">
    <source>
        <dbReference type="ARBA" id="ARBA00057590"/>
    </source>
</evidence>
<dbReference type="GO" id="GO:0004476">
    <property type="term" value="F:mannose-6-phosphate isomerase activity"/>
    <property type="evidence" value="ECO:0007669"/>
    <property type="project" value="UniProtKB-EC"/>
</dbReference>
<dbReference type="FunFam" id="2.60.120.10:FF:000032">
    <property type="entry name" value="Mannose-1-phosphate guanylyltransferase/mannose-6-phosphate isomerase"/>
    <property type="match status" value="1"/>
</dbReference>
<evidence type="ECO:0000256" key="19">
    <source>
        <dbReference type="ARBA" id="ARBA00067387"/>
    </source>
</evidence>
<evidence type="ECO:0000256" key="11">
    <source>
        <dbReference type="ARBA" id="ARBA00022741"/>
    </source>
</evidence>
<keyword evidence="12" id="KW-0016">Alginate biosynthesis</keyword>
<comment type="similarity">
    <text evidence="5 20">Belongs to the mannose-6-phosphate isomerase type 2 family.</text>
</comment>
<dbReference type="SUPFAM" id="SSF53448">
    <property type="entry name" value="Nucleotide-diphospho-sugar transferases"/>
    <property type="match status" value="1"/>
</dbReference>
<evidence type="ECO:0000256" key="12">
    <source>
        <dbReference type="ARBA" id="ARBA00022841"/>
    </source>
</evidence>
<accession>A0A4T2A0T3</accession>
<comment type="pathway">
    <text evidence="4">Nucleotide-sugar biosynthesis; GDP-alpha-D-mannose biosynthesis; GDP-alpha-D-mannose from alpha-D-mannose 1-phosphate (GTP route): step 1/1.</text>
</comment>
<comment type="subunit">
    <text evidence="6">Monomer.</text>
</comment>
<protein>
    <recommendedName>
        <fullName evidence="19">Alginate biosynthesis protein AlgA</fullName>
        <ecNumber evidence="8">2.7.7.13</ecNumber>
        <ecNumber evidence="7">5.3.1.8</ecNumber>
    </recommendedName>
</protein>
<keyword evidence="16" id="KW-0170">Cobalt</keyword>
<dbReference type="AlphaFoldDB" id="A0A4T2A0T3"/>
<evidence type="ECO:0000256" key="13">
    <source>
        <dbReference type="ARBA" id="ARBA00023134"/>
    </source>
</evidence>
<dbReference type="InterPro" id="IPR001538">
    <property type="entry name" value="Man6P_isomerase-2_C"/>
</dbReference>
<comment type="cofactor">
    <cofactor evidence="2">
        <name>Co(2+)</name>
        <dbReference type="ChEBI" id="CHEBI:48828"/>
    </cofactor>
</comment>
<evidence type="ECO:0000256" key="1">
    <source>
        <dbReference type="ARBA" id="ARBA00000757"/>
    </source>
</evidence>
<evidence type="ECO:0000256" key="8">
    <source>
        <dbReference type="ARBA" id="ARBA00012387"/>
    </source>
</evidence>
<dbReference type="Pfam" id="PF00483">
    <property type="entry name" value="NTP_transferase"/>
    <property type="match status" value="1"/>
</dbReference>
<evidence type="ECO:0000256" key="6">
    <source>
        <dbReference type="ARBA" id="ARBA00011245"/>
    </source>
</evidence>
<dbReference type="SUPFAM" id="SSF51182">
    <property type="entry name" value="RmlC-like cupins"/>
    <property type="match status" value="1"/>
</dbReference>
<reference evidence="24 25" key="1">
    <citation type="submission" date="2018-10" db="EMBL/GenBank/DDBJ databases">
        <title>Pseudomonas leptonychotis sp. nov., isolated from Weddell seals in Antarctica.</title>
        <authorList>
            <person name="Novakova D."/>
            <person name="Svec P."/>
            <person name="Kralova S."/>
            <person name="Kristofova L."/>
            <person name="Zeman M."/>
            <person name="Pantucek R."/>
            <person name="Maslanova I."/>
            <person name="Sedlacek I."/>
        </authorList>
    </citation>
    <scope>NUCLEOTIDE SEQUENCE [LARGE SCALE GENOMIC DNA]</scope>
    <source>
        <strain evidence="24 25">CCM 8849</strain>
    </source>
</reference>
<dbReference type="InterPro" id="IPR054566">
    <property type="entry name" value="ManC/GMP-like_b-helix"/>
</dbReference>
<evidence type="ECO:0000259" key="21">
    <source>
        <dbReference type="Pfam" id="PF00483"/>
    </source>
</evidence>
<dbReference type="InterPro" id="IPR049577">
    <property type="entry name" value="GMPP_N"/>
</dbReference>
<dbReference type="InterPro" id="IPR005835">
    <property type="entry name" value="NTP_transferase_dom"/>
</dbReference>
<dbReference type="CDD" id="cd02509">
    <property type="entry name" value="GDP-M1P_Guanylyltransferase"/>
    <property type="match status" value="1"/>
</dbReference>
<keyword evidence="14 24" id="KW-0413">Isomerase</keyword>
<dbReference type="GO" id="GO:0042121">
    <property type="term" value="P:alginic acid biosynthetic process"/>
    <property type="evidence" value="ECO:0007669"/>
    <property type="project" value="UniProtKB-KW"/>
</dbReference>
<feature type="domain" description="Nucleotidyl transferase" evidence="21">
    <location>
        <begin position="4"/>
        <end position="292"/>
    </location>
</feature>
<dbReference type="InterPro" id="IPR051161">
    <property type="entry name" value="Mannose-6P_isomerase_type2"/>
</dbReference>
<dbReference type="NCBIfam" id="TIGR01479">
    <property type="entry name" value="GMP_PMI"/>
    <property type="match status" value="1"/>
</dbReference>
<evidence type="ECO:0000256" key="10">
    <source>
        <dbReference type="ARBA" id="ARBA00022695"/>
    </source>
</evidence>
<dbReference type="UniPathway" id="UPA00126">
    <property type="reaction ID" value="UER00930"/>
</dbReference>
<keyword evidence="15" id="KW-0511">Multifunctional enzyme</keyword>
<evidence type="ECO:0000313" key="24">
    <source>
        <dbReference type="EMBL" id="TIH10595.1"/>
    </source>
</evidence>
<dbReference type="RefSeq" id="WP_136663873.1">
    <property type="nucleotide sequence ID" value="NZ_CP173421.1"/>
</dbReference>
<comment type="caution">
    <text evidence="24">The sequence shown here is derived from an EMBL/GenBank/DDBJ whole genome shotgun (WGS) entry which is preliminary data.</text>
</comment>
<dbReference type="EMBL" id="RFLV01000001">
    <property type="protein sequence ID" value="TIH10595.1"/>
    <property type="molecule type" value="Genomic_DNA"/>
</dbReference>
<dbReference type="Gene3D" id="2.60.120.10">
    <property type="entry name" value="Jelly Rolls"/>
    <property type="match status" value="1"/>
</dbReference>
<evidence type="ECO:0000256" key="2">
    <source>
        <dbReference type="ARBA" id="ARBA00001941"/>
    </source>
</evidence>
<dbReference type="Gene3D" id="3.90.550.10">
    <property type="entry name" value="Spore Coat Polysaccharide Biosynthesis Protein SpsA, Chain A"/>
    <property type="match status" value="1"/>
</dbReference>
<dbReference type="OrthoDB" id="9806359at2"/>
<dbReference type="FunFam" id="3.90.550.10:FF:000046">
    <property type="entry name" value="Mannose-1-phosphate guanylyltransferase (GDP)"/>
    <property type="match status" value="1"/>
</dbReference>
<dbReference type="PANTHER" id="PTHR46390:SF1">
    <property type="entry name" value="MANNOSE-1-PHOSPHATE GUANYLYLTRANSFERASE"/>
    <property type="match status" value="1"/>
</dbReference>
<evidence type="ECO:0000259" key="22">
    <source>
        <dbReference type="Pfam" id="PF01050"/>
    </source>
</evidence>
<dbReference type="GO" id="GO:0009298">
    <property type="term" value="P:GDP-mannose biosynthetic process"/>
    <property type="evidence" value="ECO:0007669"/>
    <property type="project" value="UniProtKB-UniPathway"/>
</dbReference>
<keyword evidence="11" id="KW-0547">Nucleotide-binding</keyword>
<evidence type="ECO:0000256" key="16">
    <source>
        <dbReference type="ARBA" id="ARBA00023285"/>
    </source>
</evidence>
<dbReference type="InterPro" id="IPR011051">
    <property type="entry name" value="RmlC_Cupin_sf"/>
</dbReference>